<dbReference type="CDD" id="cd00067">
    <property type="entry name" value="GAL4"/>
    <property type="match status" value="1"/>
</dbReference>
<dbReference type="Gene3D" id="4.10.240.10">
    <property type="entry name" value="Zn(2)-C6 fungal-type DNA-binding domain"/>
    <property type="match status" value="1"/>
</dbReference>
<feature type="domain" description="Zn(2)-C6 fungal-type" evidence="3">
    <location>
        <begin position="11"/>
        <end position="39"/>
    </location>
</feature>
<sequence length="609" mass="68334">MSMSSSRSRSGCWTCKIRKKKCDDGRPICGPCSFRDITCHGYGERPQFMYDSAEQKIELEKIQKDVGESLKARRSFRVSKRTARGFMSMSAGSDMPVSQSLSAPAVAKGEQTQLSPKINSPMRPNEYLTGTTGFPIREPWPANYRSLQPLTSTHNNSTHIDELETKHHASVMFLSSLHLAADEQELSLVMNYLDNIFPLQFYFYQPSSSSIGSRGWLLALILRSKSVYFATLAFSILTQIIFRHNGETGANPQLSQQLDRFHTLAVTELQCQLEHLPEIFGAESLKTGIEILACTIQLLSIEVFRETKTFKGYKNDWEFHLDAAGTILSVIENGLSQSSDVSCPNVVADKAIPQLPSNSLHDLAALDFYMTTYVWSDIIRCACFGLKASSSHAFQYMTYLEECRIRLDRVMGCSNWAMCAVREISSLDAWKTGMQKCGTLDIPMLYRRGAIVEARLTNGLNSMKEQGIFRTTFEQDCDLITEIYAMSAQIYLAIVLWGNSPRTPAIRITTAACLTTIKALPHHLIIRIAFPFCVTGCMASDDEKNDFRMILHNVESGGFPLGVLWNSLDVMEQFWTMREEGPDQMPLPGEGGCPWTIAMERMGTKTLLI</sequence>
<dbReference type="InterPro" id="IPR021858">
    <property type="entry name" value="Fun_TF"/>
</dbReference>
<organism evidence="4 5">
    <name type="scientific">Oculimacula yallundae</name>
    <dbReference type="NCBI Taxonomy" id="86028"/>
    <lineage>
        <taxon>Eukaryota</taxon>
        <taxon>Fungi</taxon>
        <taxon>Dikarya</taxon>
        <taxon>Ascomycota</taxon>
        <taxon>Pezizomycotina</taxon>
        <taxon>Leotiomycetes</taxon>
        <taxon>Helotiales</taxon>
        <taxon>Ploettnerulaceae</taxon>
        <taxon>Oculimacula</taxon>
    </lineage>
</organism>
<evidence type="ECO:0000313" key="5">
    <source>
        <dbReference type="Proteomes" id="UP001595075"/>
    </source>
</evidence>
<evidence type="ECO:0000256" key="1">
    <source>
        <dbReference type="ARBA" id="ARBA00004123"/>
    </source>
</evidence>
<dbReference type="SUPFAM" id="SSF57701">
    <property type="entry name" value="Zn2/Cys6 DNA-binding domain"/>
    <property type="match status" value="1"/>
</dbReference>
<dbReference type="Proteomes" id="UP001595075">
    <property type="component" value="Unassembled WGS sequence"/>
</dbReference>
<evidence type="ECO:0000259" key="3">
    <source>
        <dbReference type="PROSITE" id="PS50048"/>
    </source>
</evidence>
<evidence type="ECO:0000256" key="2">
    <source>
        <dbReference type="ARBA" id="ARBA00023242"/>
    </source>
</evidence>
<dbReference type="SMART" id="SM00066">
    <property type="entry name" value="GAL4"/>
    <property type="match status" value="1"/>
</dbReference>
<dbReference type="Pfam" id="PF11951">
    <property type="entry name" value="Fungal_trans_2"/>
    <property type="match status" value="1"/>
</dbReference>
<name>A0ABR4BUV7_9HELO</name>
<comment type="caution">
    <text evidence="4">The sequence shown here is derived from an EMBL/GenBank/DDBJ whole genome shotgun (WGS) entry which is preliminary data.</text>
</comment>
<dbReference type="PROSITE" id="PS50048">
    <property type="entry name" value="ZN2_CY6_FUNGAL_2"/>
    <property type="match status" value="1"/>
</dbReference>
<dbReference type="PANTHER" id="PTHR37534">
    <property type="entry name" value="TRANSCRIPTIONAL ACTIVATOR PROTEIN UGA3"/>
    <property type="match status" value="1"/>
</dbReference>
<dbReference type="InterPro" id="IPR001138">
    <property type="entry name" value="Zn2Cys6_DnaBD"/>
</dbReference>
<keyword evidence="5" id="KW-1185">Reference proteome</keyword>
<dbReference type="InterPro" id="IPR036864">
    <property type="entry name" value="Zn2-C6_fun-type_DNA-bd_sf"/>
</dbReference>
<accession>A0ABR4BUV7</accession>
<dbReference type="PANTHER" id="PTHR37534:SF26">
    <property type="entry name" value="TRANSCRIPTION FACTOR, PUTATIVE-RELATED"/>
    <property type="match status" value="1"/>
</dbReference>
<keyword evidence="2" id="KW-0539">Nucleus</keyword>
<dbReference type="PROSITE" id="PS00463">
    <property type="entry name" value="ZN2_CY6_FUNGAL_1"/>
    <property type="match status" value="1"/>
</dbReference>
<dbReference type="EMBL" id="JAZHXI010000019">
    <property type="protein sequence ID" value="KAL2061430.1"/>
    <property type="molecule type" value="Genomic_DNA"/>
</dbReference>
<protein>
    <recommendedName>
        <fullName evidence="3">Zn(2)-C6 fungal-type domain-containing protein</fullName>
    </recommendedName>
</protein>
<gene>
    <name evidence="4" type="ORF">VTL71DRAFT_7703</name>
</gene>
<dbReference type="Pfam" id="PF00172">
    <property type="entry name" value="Zn_clus"/>
    <property type="match status" value="1"/>
</dbReference>
<comment type="subcellular location">
    <subcellularLocation>
        <location evidence="1">Nucleus</location>
    </subcellularLocation>
</comment>
<reference evidence="4 5" key="1">
    <citation type="journal article" date="2024" name="Commun. Biol.">
        <title>Comparative genomic analysis of thermophilic fungi reveals convergent evolutionary adaptations and gene losses.</title>
        <authorList>
            <person name="Steindorff A.S."/>
            <person name="Aguilar-Pontes M.V."/>
            <person name="Robinson A.J."/>
            <person name="Andreopoulos B."/>
            <person name="LaButti K."/>
            <person name="Kuo A."/>
            <person name="Mondo S."/>
            <person name="Riley R."/>
            <person name="Otillar R."/>
            <person name="Haridas S."/>
            <person name="Lipzen A."/>
            <person name="Grimwood J."/>
            <person name="Schmutz J."/>
            <person name="Clum A."/>
            <person name="Reid I.D."/>
            <person name="Moisan M.C."/>
            <person name="Butler G."/>
            <person name="Nguyen T.T.M."/>
            <person name="Dewar K."/>
            <person name="Conant G."/>
            <person name="Drula E."/>
            <person name="Henrissat B."/>
            <person name="Hansel C."/>
            <person name="Singer S."/>
            <person name="Hutchinson M.I."/>
            <person name="de Vries R.P."/>
            <person name="Natvig D.O."/>
            <person name="Powell A.J."/>
            <person name="Tsang A."/>
            <person name="Grigoriev I.V."/>
        </authorList>
    </citation>
    <scope>NUCLEOTIDE SEQUENCE [LARGE SCALE GENOMIC DNA]</scope>
    <source>
        <strain evidence="4 5">CBS 494.80</strain>
    </source>
</reference>
<evidence type="ECO:0000313" key="4">
    <source>
        <dbReference type="EMBL" id="KAL2061430.1"/>
    </source>
</evidence>
<proteinExistence type="predicted"/>